<dbReference type="Pfam" id="PF20420">
    <property type="entry name" value="DUF6702"/>
    <property type="match status" value="1"/>
</dbReference>
<dbReference type="OrthoDB" id="5735516at2"/>
<proteinExistence type="predicted"/>
<dbReference type="KEGG" id="sze:AW14_08350"/>
<dbReference type="STRING" id="1454006.AW14_08350"/>
<gene>
    <name evidence="1" type="ORF">AW14_08350</name>
</gene>
<keyword evidence="2" id="KW-1185">Reference proteome</keyword>
<evidence type="ECO:0000313" key="1">
    <source>
        <dbReference type="EMBL" id="AJR03631.1"/>
    </source>
</evidence>
<evidence type="ECO:0000313" key="2">
    <source>
        <dbReference type="Proteomes" id="UP000032229"/>
    </source>
</evidence>
<dbReference type="PATRIC" id="fig|1454006.5.peg.1644"/>
<dbReference type="AlphaFoldDB" id="A0A0C5VWX8"/>
<organism evidence="1 2">
    <name type="scientific">Siansivirga zeaxanthinifaciens CC-SAMT-1</name>
    <dbReference type="NCBI Taxonomy" id="1454006"/>
    <lineage>
        <taxon>Bacteria</taxon>
        <taxon>Pseudomonadati</taxon>
        <taxon>Bacteroidota</taxon>
        <taxon>Flavobacteriia</taxon>
        <taxon>Flavobacteriales</taxon>
        <taxon>Flavobacteriaceae</taxon>
        <taxon>Siansivirga</taxon>
    </lineage>
</organism>
<dbReference type="EMBL" id="CP007202">
    <property type="protein sequence ID" value="AJR03631.1"/>
    <property type="molecule type" value="Genomic_DNA"/>
</dbReference>
<reference evidence="1 2" key="1">
    <citation type="submission" date="2014-02" db="EMBL/GenBank/DDBJ databases">
        <authorList>
            <person name="Young C.-C."/>
            <person name="Hameed A."/>
            <person name="Huang H.-C."/>
            <person name="Shahina M."/>
        </authorList>
    </citation>
    <scope>NUCLEOTIDE SEQUENCE [LARGE SCALE GENOMIC DNA]</scope>
    <source>
        <strain evidence="1 2">CC-SAMT-1</strain>
    </source>
</reference>
<dbReference type="Proteomes" id="UP000032229">
    <property type="component" value="Chromosome"/>
</dbReference>
<sequence>MKIFKITLFICAITFLSFTSLHKYYISVTQIEFVKEKHAVQIISRIFIDDLEKLLRERYDESITLVGPDEPEITNTYISKYLNEKFKVKINGKPVSVNFIGKEYDCDITKCYLEILNVKSIESIEISNQVLFDIFPDQQNIIKTKINSKEKSAIQILEKPTTLLKFN</sequence>
<protein>
    <submittedName>
        <fullName evidence="1">Peptidase E</fullName>
    </submittedName>
</protein>
<dbReference type="HOGENOM" id="CLU_107087_3_0_10"/>
<dbReference type="InterPro" id="IPR046525">
    <property type="entry name" value="DUF6702"/>
</dbReference>
<name>A0A0C5VWX8_9FLAO</name>
<dbReference type="RefSeq" id="WP_044638360.1">
    <property type="nucleotide sequence ID" value="NZ_CP007202.1"/>
</dbReference>
<accession>A0A0C5VWX8</accession>